<sequence>MATKEINKKIEEISNQYCEIIQSLNPEKRIKAFETFYKTIILLQEIQKFEAENFVKTKR</sequence>
<dbReference type="EMBL" id="FXTX01000002">
    <property type="protein sequence ID" value="SMP03296.1"/>
    <property type="molecule type" value="Genomic_DNA"/>
</dbReference>
<evidence type="ECO:0000313" key="2">
    <source>
        <dbReference type="Proteomes" id="UP001157947"/>
    </source>
</evidence>
<name>A0AA46AD97_9AQUI</name>
<gene>
    <name evidence="1" type="ORF">SAMN06264868_102124</name>
</gene>
<accession>A0AA46AD97</accession>
<reference evidence="1" key="1">
    <citation type="submission" date="2017-05" db="EMBL/GenBank/DDBJ databases">
        <authorList>
            <person name="Varghese N."/>
            <person name="Submissions S."/>
        </authorList>
    </citation>
    <scope>NUCLEOTIDE SEQUENCE</scope>
    <source>
        <strain evidence="1">DSM 18763</strain>
    </source>
</reference>
<evidence type="ECO:0000313" key="1">
    <source>
        <dbReference type="EMBL" id="SMP03296.1"/>
    </source>
</evidence>
<organism evidence="1 2">
    <name type="scientific">Venenivibrio stagnispumantis</name>
    <dbReference type="NCBI Taxonomy" id="407998"/>
    <lineage>
        <taxon>Bacteria</taxon>
        <taxon>Pseudomonadati</taxon>
        <taxon>Aquificota</taxon>
        <taxon>Aquificia</taxon>
        <taxon>Aquificales</taxon>
        <taxon>Hydrogenothermaceae</taxon>
        <taxon>Venenivibrio</taxon>
    </lineage>
</organism>
<dbReference type="AlphaFoldDB" id="A0AA46AD97"/>
<comment type="caution">
    <text evidence="1">The sequence shown here is derived from an EMBL/GenBank/DDBJ whole genome shotgun (WGS) entry which is preliminary data.</text>
</comment>
<dbReference type="RefSeq" id="WP_265133386.1">
    <property type="nucleotide sequence ID" value="NZ_FXTX01000002.1"/>
</dbReference>
<keyword evidence="2" id="KW-1185">Reference proteome</keyword>
<dbReference type="Proteomes" id="UP001157947">
    <property type="component" value="Unassembled WGS sequence"/>
</dbReference>
<protein>
    <submittedName>
        <fullName evidence="1">Uncharacterized protein</fullName>
    </submittedName>
</protein>
<proteinExistence type="predicted"/>